<dbReference type="PANTHER" id="PTHR34580">
    <property type="match status" value="1"/>
</dbReference>
<evidence type="ECO:0000256" key="2">
    <source>
        <dbReference type="ARBA" id="ARBA00023163"/>
    </source>
</evidence>
<dbReference type="InterPro" id="IPR051534">
    <property type="entry name" value="CBASS_pafABC_assoc_protein"/>
</dbReference>
<evidence type="ECO:0000313" key="5">
    <source>
        <dbReference type="Proteomes" id="UP000184386"/>
    </source>
</evidence>
<dbReference type="Pfam" id="PF25583">
    <property type="entry name" value="WCX"/>
    <property type="match status" value="1"/>
</dbReference>
<dbReference type="AlphaFoldDB" id="A0A1M6JFJ7"/>
<keyword evidence="2" id="KW-0804">Transcription</keyword>
<keyword evidence="5" id="KW-1185">Reference proteome</keyword>
<gene>
    <name evidence="4" type="ORF">SAMN02745136_00064</name>
</gene>
<dbReference type="PROSITE" id="PS52050">
    <property type="entry name" value="WYL"/>
    <property type="match status" value="1"/>
</dbReference>
<dbReference type="InterPro" id="IPR036388">
    <property type="entry name" value="WH-like_DNA-bd_sf"/>
</dbReference>
<dbReference type="InterPro" id="IPR013196">
    <property type="entry name" value="HTH_11"/>
</dbReference>
<dbReference type="PANTHER" id="PTHR34580:SF1">
    <property type="entry name" value="PROTEIN PAFC"/>
    <property type="match status" value="1"/>
</dbReference>
<dbReference type="InterPro" id="IPR057727">
    <property type="entry name" value="WCX_dom"/>
</dbReference>
<organism evidence="4 5">
    <name type="scientific">Anaerocolumna jejuensis DSM 15929</name>
    <dbReference type="NCBI Taxonomy" id="1121322"/>
    <lineage>
        <taxon>Bacteria</taxon>
        <taxon>Bacillati</taxon>
        <taxon>Bacillota</taxon>
        <taxon>Clostridia</taxon>
        <taxon>Lachnospirales</taxon>
        <taxon>Lachnospiraceae</taxon>
        <taxon>Anaerocolumna</taxon>
    </lineage>
</organism>
<evidence type="ECO:0000259" key="3">
    <source>
        <dbReference type="PROSITE" id="PS51000"/>
    </source>
</evidence>
<dbReference type="GO" id="GO:0003677">
    <property type="term" value="F:DNA binding"/>
    <property type="evidence" value="ECO:0007669"/>
    <property type="project" value="UniProtKB-KW"/>
</dbReference>
<dbReference type="InterPro" id="IPR036390">
    <property type="entry name" value="WH_DNA-bd_sf"/>
</dbReference>
<dbReference type="InterPro" id="IPR001034">
    <property type="entry name" value="DeoR_HTH"/>
</dbReference>
<dbReference type="OrthoDB" id="9815009at2"/>
<name>A0A1M6JFJ7_9FIRM</name>
<dbReference type="SUPFAM" id="SSF46785">
    <property type="entry name" value="Winged helix' DNA-binding domain"/>
    <property type="match status" value="1"/>
</dbReference>
<protein>
    <submittedName>
        <fullName evidence="4">Predicted DNA-binding transcriptional regulator YafY, contains an HTH and WYL domains</fullName>
    </submittedName>
</protein>
<keyword evidence="4" id="KW-0238">DNA-binding</keyword>
<dbReference type="Pfam" id="PF13280">
    <property type="entry name" value="WYL"/>
    <property type="match status" value="1"/>
</dbReference>
<evidence type="ECO:0000313" key="4">
    <source>
        <dbReference type="EMBL" id="SHJ45497.1"/>
    </source>
</evidence>
<keyword evidence="1" id="KW-0805">Transcription regulation</keyword>
<dbReference type="PROSITE" id="PS51000">
    <property type="entry name" value="HTH_DEOR_2"/>
    <property type="match status" value="1"/>
</dbReference>
<evidence type="ECO:0000256" key="1">
    <source>
        <dbReference type="ARBA" id="ARBA00023015"/>
    </source>
</evidence>
<dbReference type="Proteomes" id="UP000184386">
    <property type="component" value="Unassembled WGS sequence"/>
</dbReference>
<reference evidence="4 5" key="1">
    <citation type="submission" date="2016-11" db="EMBL/GenBank/DDBJ databases">
        <authorList>
            <person name="Jaros S."/>
            <person name="Januszkiewicz K."/>
            <person name="Wedrychowicz H."/>
        </authorList>
    </citation>
    <scope>NUCLEOTIDE SEQUENCE [LARGE SCALE GENOMIC DNA]</scope>
    <source>
        <strain evidence="4 5">DSM 15929</strain>
    </source>
</reference>
<dbReference type="EMBL" id="FRAC01000006">
    <property type="protein sequence ID" value="SHJ45497.1"/>
    <property type="molecule type" value="Genomic_DNA"/>
</dbReference>
<dbReference type="InterPro" id="IPR028349">
    <property type="entry name" value="PafC-like"/>
</dbReference>
<accession>A0A1M6JFJ7</accession>
<feature type="domain" description="HTH deoR-type" evidence="3">
    <location>
        <begin position="2"/>
        <end position="57"/>
    </location>
</feature>
<dbReference type="GO" id="GO:0003700">
    <property type="term" value="F:DNA-binding transcription factor activity"/>
    <property type="evidence" value="ECO:0007669"/>
    <property type="project" value="InterPro"/>
</dbReference>
<sequence length="301" mass="34372">MKLDRLLGILTILLQNDRVTAPWLADRFEVSRRTIGRDIDALCMAGIPIVTHQGGGGGISILDGYKLDKSILTADELTGIIAALKGIGTVSDSSQIERTLDKLSASKDTVISLQAPIVIDLASNYKGTLTPKITQIKQAILDQKLIEFDYYYEKGLTHRRIESYFLIFQWSAWYVFGFCLEKQDWRLFKLARLWELKTCDELYFQRAIPEDRKDFNAYLPDDKILLAVFEPSARYQLMEEYGKDSFTEREDGKLLAEIGYTIKEHIISWLLGFGDKVKVLEPKELADEVKQKAVNIIKNYS</sequence>
<proteinExistence type="predicted"/>
<dbReference type="InterPro" id="IPR026881">
    <property type="entry name" value="WYL_dom"/>
</dbReference>
<dbReference type="Pfam" id="PF08279">
    <property type="entry name" value="HTH_11"/>
    <property type="match status" value="1"/>
</dbReference>
<dbReference type="RefSeq" id="WP_073271681.1">
    <property type="nucleotide sequence ID" value="NZ_FRAC01000006.1"/>
</dbReference>
<dbReference type="STRING" id="1121322.SAMN02745136_00064"/>
<dbReference type="PIRSF" id="PIRSF016838">
    <property type="entry name" value="PafC"/>
    <property type="match status" value="1"/>
</dbReference>
<dbReference type="Gene3D" id="1.10.10.10">
    <property type="entry name" value="Winged helix-like DNA-binding domain superfamily/Winged helix DNA-binding domain"/>
    <property type="match status" value="1"/>
</dbReference>